<gene>
    <name evidence="1" type="ORF">ACFSR8_10445</name>
</gene>
<dbReference type="InterPro" id="IPR029057">
    <property type="entry name" value="PRTase-like"/>
</dbReference>
<evidence type="ECO:0008006" key="3">
    <source>
        <dbReference type="Google" id="ProtNLM"/>
    </source>
</evidence>
<keyword evidence="2" id="KW-1185">Reference proteome</keyword>
<dbReference type="RefSeq" id="WP_380291763.1">
    <property type="nucleotide sequence ID" value="NZ_JBHULY010000023.1"/>
</dbReference>
<dbReference type="SUPFAM" id="SSF53271">
    <property type="entry name" value="PRTase-like"/>
    <property type="match status" value="1"/>
</dbReference>
<accession>A0ABW5TDP5</accession>
<evidence type="ECO:0000313" key="2">
    <source>
        <dbReference type="Proteomes" id="UP001597476"/>
    </source>
</evidence>
<comment type="caution">
    <text evidence="1">The sequence shown here is derived from an EMBL/GenBank/DDBJ whole genome shotgun (WGS) entry which is preliminary data.</text>
</comment>
<reference evidence="2" key="1">
    <citation type="journal article" date="2019" name="Int. J. Syst. Evol. Microbiol.">
        <title>The Global Catalogue of Microorganisms (GCM) 10K type strain sequencing project: providing services to taxonomists for standard genome sequencing and annotation.</title>
        <authorList>
            <consortium name="The Broad Institute Genomics Platform"/>
            <consortium name="The Broad Institute Genome Sequencing Center for Infectious Disease"/>
            <person name="Wu L."/>
            <person name="Ma J."/>
        </authorList>
    </citation>
    <scope>NUCLEOTIDE SEQUENCE [LARGE SCALE GENOMIC DNA]</scope>
    <source>
        <strain evidence="2">KCTC 42398</strain>
    </source>
</reference>
<sequence>MTIKLSDKFADKHLDDFISSVYSNFEKDRKDKYTFDLTDVEYIANQELLVLSSIFSLFIKNNIDFEVLLFKKGISTNEIPKRVRKQIIELWTVWEIWRIIPNKEYYKYFNLDGSSIELIQKEDNYYPSKAELYGRYGVTPFIQLDFINNYNANEIQNRISTVFKLSDAIEEILEKNKCHHPFTSKSLSAIISEELYLNFLDHSSVSSFSGFNPYASLSISFKNKLRDEIVYLNKKNFETEQIPETKSFFFNSFKKEYHNRGYLEFSFLDFGSGIPKTLNSELPNTTEDEILKFAFQHNSSRHPISIIDNKPENYITRGLFDVLTIVRRYSGLLIVRSNYGKILYDFSSTDNVNEAYKTFGNNKSFFPGTLISLYIPAIENEDILDETSIKPEIVFDYIKPTNKLYLNLNQILKNVPEQKEKLYSQSLKQVRKHILFNQDEPTIVYLSFLGCNIEDRLARKILIYLLTDYDINIKTNVVLIHSPKDEVIEGISKIINSLSPVYKKYKIHPIPLINYDISLDEFNIKWLGIYDDYDIKKLDNLLFTEYSLAKSDFNEPSYIEGHLTSFDNYGNLTSHFPDRETLVKLFNNEGNILSANNLKTLLEESNGIVKDNGNDLYLCNGNYYQREYIEINNIINSKKELETITNLFYEWLKKEINIINEAYFISITSTSNKISQSFLDLGFISEKQQLSFEDFHSFEVEFNKNTVNPKNKYILICDVISTGFLTEKIANKLTEKGVKLDYVGVLVSVVDDNFRTEQNYLKTISGRIISILDYKIQKFETNEIKEEIIKKNIIRINPYTNIPIRLSFEETNYNDSIIFHSTVEYDENSNLIVFKNEFLDSVNDENLKVGYYKFNNVIHPYFFDTKPILDNLAIKLLKKIFSKVNKPKLNSEKVLLFYPRDSGIKSDVFFRNLKSGIGNDKIEEIEIDRINTKEGWRFPHNSNHLSSKVDGNLCLIIDDGSSSGDSLIQMIDEISFYNAKEIVLLCFIGRINDHKREFFSRLSSIRVKNGNPINLSVYFATHWHIPTYYLDSNPIIKETNWLNELINIANTPNSIKKIAKRILEEIEPKNKTFKDYKYLPKVIGTKTVPKKELIKRREEIGKVIGYRLYKESFKYFDAFIRKYSQNKKEENRYEEIELVCACFVYEPYLYEKISKILPDVVSLIEDFVKYLIYSYDKYEKHKSYDWDKKDVIHLFFIVFKDEKLIEELNEENFLKLIEFTSPKESSLDYILYKLTRYIPINKKQLNTSKYDIEIKQLIQSLIESRCKNYNILKQYLNFTSTLPSRGDFKSQLFNLQLHYKKQREEDLHLNKKQFGHYVSAFSAIIGKLIANIESGIEFETEDIKKIKNLWVNITDFTTPILNFTSSFPEFLTPYPSLKLYKQLEQGDYSVRTKIGYNNDAIFSIDENFRDTAILRKIDKNIKEIQLEIDENSLFFKLVSSNTTDLKTLIDELLKKIIENELSIIETKEEIIAENTICEIPNIYSQQLIIKEIINNIINHSILEKGIQFILHKENDSIILILKNDIKKKDFPNSTREGLRCLTNLSESNLFGFSYEKEKSDNQFIQTLKFKINGN</sequence>
<organism evidence="1 2">
    <name type="scientific">Hyunsoonleella rubra</name>
    <dbReference type="NCBI Taxonomy" id="1737062"/>
    <lineage>
        <taxon>Bacteria</taxon>
        <taxon>Pseudomonadati</taxon>
        <taxon>Bacteroidota</taxon>
        <taxon>Flavobacteriia</taxon>
        <taxon>Flavobacteriales</taxon>
        <taxon>Flavobacteriaceae</taxon>
    </lineage>
</organism>
<protein>
    <recommendedName>
        <fullName evidence="3">Phosphoribosyltransferase domain-containing protein</fullName>
    </recommendedName>
</protein>
<proteinExistence type="predicted"/>
<dbReference type="EMBL" id="JBHULY010000023">
    <property type="protein sequence ID" value="MFD2726633.1"/>
    <property type="molecule type" value="Genomic_DNA"/>
</dbReference>
<name>A0ABW5TDP5_9FLAO</name>
<evidence type="ECO:0000313" key="1">
    <source>
        <dbReference type="EMBL" id="MFD2726633.1"/>
    </source>
</evidence>
<dbReference type="Proteomes" id="UP001597476">
    <property type="component" value="Unassembled WGS sequence"/>
</dbReference>